<sequence length="362" mass="42513">MKNNRIIKAYLTIGHTFGTWVGPIVTGLLLFFMRQLITIGLALDKVFYSALKKEKLTDPIVIVGNPRSGTTFLHRYLINMELGSGAQLWQLLYPSIILQKFIRPLLPLLELISPARHHSTDAHQTSLRSIETDDVSLFFRYFDGFFLYGFLLSFADEDLFDWFDPKLRNTSQRDFRWFETIWMRTIISSKKEPIIGKLFSLSTNLPAFMERFSDSKIIYMVRDPVNVLPSGLSLVTGVLDKRFGFWSLPKNKRDQYIDRLYTALVELLKRFHDDYVSGRIDRSRVFIVRYDRMMDNFEDVMSGIFKFTGFRPSDLLIENVKKTAENQRHYISKHAYDLKKFGMDEEQIRNDCSFVYETFLNE</sequence>
<feature type="transmembrane region" description="Helical" evidence="1">
    <location>
        <begin position="20"/>
        <end position="43"/>
    </location>
</feature>
<keyword evidence="1" id="KW-0812">Transmembrane</keyword>
<keyword evidence="1" id="KW-1133">Transmembrane helix</keyword>
<dbReference type="SUPFAM" id="SSF52540">
    <property type="entry name" value="P-loop containing nucleoside triphosphate hydrolases"/>
    <property type="match status" value="1"/>
</dbReference>
<evidence type="ECO:0000313" key="2">
    <source>
        <dbReference type="EMBL" id="SVA70721.1"/>
    </source>
</evidence>
<name>A0A381Y231_9ZZZZ</name>
<dbReference type="InterPro" id="IPR027417">
    <property type="entry name" value="P-loop_NTPase"/>
</dbReference>
<keyword evidence="1" id="KW-0472">Membrane</keyword>
<dbReference type="EMBL" id="UINC01017121">
    <property type="protein sequence ID" value="SVA70721.1"/>
    <property type="molecule type" value="Genomic_DNA"/>
</dbReference>
<dbReference type="AlphaFoldDB" id="A0A381Y231"/>
<dbReference type="InterPro" id="IPR052736">
    <property type="entry name" value="Stf3_sulfotransferase"/>
</dbReference>
<dbReference type="PANTHER" id="PTHR36451">
    <property type="entry name" value="PAPS-DEPENDENT SULFOTRANSFERASE STF3"/>
    <property type="match status" value="1"/>
</dbReference>
<dbReference type="Pfam" id="PF13469">
    <property type="entry name" value="Sulfotransfer_3"/>
    <property type="match status" value="1"/>
</dbReference>
<evidence type="ECO:0008006" key="3">
    <source>
        <dbReference type="Google" id="ProtNLM"/>
    </source>
</evidence>
<proteinExistence type="predicted"/>
<evidence type="ECO:0000256" key="1">
    <source>
        <dbReference type="SAM" id="Phobius"/>
    </source>
</evidence>
<dbReference type="PANTHER" id="PTHR36451:SF1">
    <property type="entry name" value="OMEGA-HYDROXY-BETA-DIHYDROMENAQUINONE-9 SULFOTRANSFERASE STF3"/>
    <property type="match status" value="1"/>
</dbReference>
<accession>A0A381Y231</accession>
<protein>
    <recommendedName>
        <fullName evidence="3">Sulfotransferase domain-containing protein</fullName>
    </recommendedName>
</protein>
<organism evidence="2">
    <name type="scientific">marine metagenome</name>
    <dbReference type="NCBI Taxonomy" id="408172"/>
    <lineage>
        <taxon>unclassified sequences</taxon>
        <taxon>metagenomes</taxon>
        <taxon>ecological metagenomes</taxon>
    </lineage>
</organism>
<reference evidence="2" key="1">
    <citation type="submission" date="2018-05" db="EMBL/GenBank/DDBJ databases">
        <authorList>
            <person name="Lanie J.A."/>
            <person name="Ng W.-L."/>
            <person name="Kazmierczak K.M."/>
            <person name="Andrzejewski T.M."/>
            <person name="Davidsen T.M."/>
            <person name="Wayne K.J."/>
            <person name="Tettelin H."/>
            <person name="Glass J.I."/>
            <person name="Rusch D."/>
            <person name="Podicherti R."/>
            <person name="Tsui H.-C.T."/>
            <person name="Winkler M.E."/>
        </authorList>
    </citation>
    <scope>NUCLEOTIDE SEQUENCE</scope>
</reference>
<gene>
    <name evidence="2" type="ORF">METZ01_LOCUS123575</name>
</gene>
<dbReference type="Gene3D" id="3.40.50.300">
    <property type="entry name" value="P-loop containing nucleotide triphosphate hydrolases"/>
    <property type="match status" value="1"/>
</dbReference>